<feature type="region of interest" description="Disordered" evidence="1">
    <location>
        <begin position="79"/>
        <end position="107"/>
    </location>
</feature>
<evidence type="ECO:0000256" key="1">
    <source>
        <dbReference type="SAM" id="MobiDB-lite"/>
    </source>
</evidence>
<accession>A0A5K0U6M5</accession>
<organism evidence="2 3">
    <name type="scientific">Yasminevirus sp. GU-2018</name>
    <dbReference type="NCBI Taxonomy" id="2420051"/>
    <lineage>
        <taxon>Viruses</taxon>
        <taxon>Varidnaviria</taxon>
        <taxon>Bamfordvirae</taxon>
        <taxon>Nucleocytoviricota</taxon>
        <taxon>Megaviricetes</taxon>
        <taxon>Imitervirales</taxon>
        <taxon>Mimiviridae</taxon>
        <taxon>Klosneuvirinae</taxon>
        <taxon>Yasminevirus</taxon>
        <taxon>Yasminevirus saudimassiliense</taxon>
    </lineage>
</organism>
<name>A0A5K0U6M5_9VIRU</name>
<feature type="compositionally biased region" description="Basic and acidic residues" evidence="1">
    <location>
        <begin position="79"/>
        <end position="97"/>
    </location>
</feature>
<proteinExistence type="predicted"/>
<gene>
    <name evidence="2" type="ORF">YASMINEVIRUS_62</name>
</gene>
<protein>
    <submittedName>
        <fullName evidence="2">Uncharacterized protein</fullName>
    </submittedName>
</protein>
<sequence>MSLWFLKKPKGITDAINLSKSVFGTPEHSLTKEVPLDGQEDSQNDSQNDGTDPCLIPESAIRFSSDSVVFIDDDQHHISEKEIQKDNHEDDDKIDKEDLIEEPTDPRTDEITNKIKDLVNELFFYNQDVSELLKEFDKRKDVCSRDNKYHEMLLKESLPHVVKANVLDALQEDEFIDIMTSDKSLMMNVMPYLKAERFMTLFCTFVNDTLIPLLVRSTTFITDQKYCELIEKGAEFYGFDLCHVIANRVDAYDPNSVESITHLLTPGDDNELRTVMDLIGKYLSPEVRTSLETKLRSLLREKAEFIAQANRVKNLDVLGVMTKNIDMVKQYSLNIGSKIGEHVVHGATSVTKVITMSRAK</sequence>
<evidence type="ECO:0000313" key="2">
    <source>
        <dbReference type="EMBL" id="VBB17599.1"/>
    </source>
</evidence>
<comment type="caution">
    <text evidence="2">The sequence shown here is derived from an EMBL/GenBank/DDBJ whole genome shotgun (WGS) entry which is preliminary data.</text>
</comment>
<evidence type="ECO:0000313" key="3">
    <source>
        <dbReference type="Proteomes" id="UP000594342"/>
    </source>
</evidence>
<dbReference type="Proteomes" id="UP000594342">
    <property type="component" value="Unassembled WGS sequence"/>
</dbReference>
<keyword evidence="3" id="KW-1185">Reference proteome</keyword>
<dbReference type="EMBL" id="UPSH01000001">
    <property type="protein sequence ID" value="VBB17599.1"/>
    <property type="molecule type" value="Genomic_DNA"/>
</dbReference>
<reference evidence="2 3" key="1">
    <citation type="submission" date="2018-10" db="EMBL/GenBank/DDBJ databases">
        <authorList>
            <consortium name="IHU Genomes"/>
        </authorList>
    </citation>
    <scope>NUCLEOTIDE SEQUENCE [LARGE SCALE GENOMIC DNA]</scope>
    <source>
        <strain evidence="2 3">A1</strain>
    </source>
</reference>
<feature type="region of interest" description="Disordered" evidence="1">
    <location>
        <begin position="27"/>
        <end position="55"/>
    </location>
</feature>